<dbReference type="EMBL" id="JACOGA010000006">
    <property type="protein sequence ID" value="MBC3873516.1"/>
    <property type="molecule type" value="Genomic_DNA"/>
</dbReference>
<protein>
    <submittedName>
        <fullName evidence="2">Lysophospholipase</fullName>
    </submittedName>
</protein>
<evidence type="ECO:0000313" key="2">
    <source>
        <dbReference type="EMBL" id="MBC3873516.1"/>
    </source>
</evidence>
<gene>
    <name evidence="2" type="ORF">H8K55_07955</name>
</gene>
<name>A0ABR6YAD4_9BURK</name>
<dbReference type="PANTHER" id="PTHR11614">
    <property type="entry name" value="PHOSPHOLIPASE-RELATED"/>
    <property type="match status" value="1"/>
</dbReference>
<dbReference type="InterPro" id="IPR029058">
    <property type="entry name" value="AB_hydrolase_fold"/>
</dbReference>
<sequence>MTAHVEHTEEFFLEALDGASLFVRDWPVQDGSDAPGIVVMHGLGEHSGRYVHVARFFNALGFKVRSFDQRGHGQSSGARGDIPDTDAILRDTRLVITDFSKQLQKPPFVVAHSMGGLFATRFALEGLTPLSGLILSSPAFSVRTSRIEKFLFKISRVLIPHLGVGHGTNGRYLSHDSEVVAAYQNDPLVHARISASLFQSMLDAMQYVKAHATELKTPTLLLIADGDLVVNPQGAKNFSTKLNASSHRSCLKTQIYPGFYHEVFNELEALQVFEDVRIWLEENDFMPAARQ</sequence>
<dbReference type="InterPro" id="IPR051044">
    <property type="entry name" value="MAG_DAG_Lipase"/>
</dbReference>
<proteinExistence type="predicted"/>
<dbReference type="Gene3D" id="3.40.50.1820">
    <property type="entry name" value="alpha/beta hydrolase"/>
    <property type="match status" value="1"/>
</dbReference>
<feature type="domain" description="Serine aminopeptidase S33" evidence="1">
    <location>
        <begin position="37"/>
        <end position="268"/>
    </location>
</feature>
<keyword evidence="3" id="KW-1185">Reference proteome</keyword>
<organism evidence="2 3">
    <name type="scientific">Undibacterium flavidum</name>
    <dbReference type="NCBI Taxonomy" id="2762297"/>
    <lineage>
        <taxon>Bacteria</taxon>
        <taxon>Pseudomonadati</taxon>
        <taxon>Pseudomonadota</taxon>
        <taxon>Betaproteobacteria</taxon>
        <taxon>Burkholderiales</taxon>
        <taxon>Oxalobacteraceae</taxon>
        <taxon>Undibacterium</taxon>
    </lineage>
</organism>
<reference evidence="2 3" key="1">
    <citation type="submission" date="2020-08" db="EMBL/GenBank/DDBJ databases">
        <title>Novel species isolated from subtropical streams in China.</title>
        <authorList>
            <person name="Lu H."/>
        </authorList>
    </citation>
    <scope>NUCLEOTIDE SEQUENCE [LARGE SCALE GENOMIC DNA]</scope>
    <source>
        <strain evidence="2 3">LX15W</strain>
    </source>
</reference>
<accession>A0ABR6YAD4</accession>
<comment type="caution">
    <text evidence="2">The sequence shown here is derived from an EMBL/GenBank/DDBJ whole genome shotgun (WGS) entry which is preliminary data.</text>
</comment>
<dbReference type="InterPro" id="IPR022742">
    <property type="entry name" value="Hydrolase_4"/>
</dbReference>
<evidence type="ECO:0000313" key="3">
    <source>
        <dbReference type="Proteomes" id="UP000624279"/>
    </source>
</evidence>
<dbReference type="RefSeq" id="WP_186941548.1">
    <property type="nucleotide sequence ID" value="NZ_JACOGA010000006.1"/>
</dbReference>
<evidence type="ECO:0000259" key="1">
    <source>
        <dbReference type="Pfam" id="PF12146"/>
    </source>
</evidence>
<dbReference type="SUPFAM" id="SSF53474">
    <property type="entry name" value="alpha/beta-Hydrolases"/>
    <property type="match status" value="1"/>
</dbReference>
<dbReference type="Pfam" id="PF12146">
    <property type="entry name" value="Hydrolase_4"/>
    <property type="match status" value="1"/>
</dbReference>
<dbReference type="Proteomes" id="UP000624279">
    <property type="component" value="Unassembled WGS sequence"/>
</dbReference>